<dbReference type="REBASE" id="14971">
    <property type="entry name" value="M.BviG4ORF6977P"/>
</dbReference>
<dbReference type="AlphaFoldDB" id="A4JUB0"/>
<dbReference type="PRINTS" id="PR00105">
    <property type="entry name" value="C5METTRFRASE"/>
</dbReference>
<feature type="compositionally biased region" description="Basic and acidic residues" evidence="7">
    <location>
        <begin position="319"/>
        <end position="331"/>
    </location>
</feature>
<keyword evidence="4" id="KW-0949">S-adenosyl-L-methionine</keyword>
<dbReference type="InterPro" id="IPR029063">
    <property type="entry name" value="SAM-dependent_MTases_sf"/>
</dbReference>
<dbReference type="KEGG" id="bvi:Bcep1808_6977"/>
<dbReference type="InterPro" id="IPR050390">
    <property type="entry name" value="C5-Methyltransferase"/>
</dbReference>
<dbReference type="GO" id="GO:0032259">
    <property type="term" value="P:methylation"/>
    <property type="evidence" value="ECO:0007669"/>
    <property type="project" value="UniProtKB-KW"/>
</dbReference>
<evidence type="ECO:0000256" key="1">
    <source>
        <dbReference type="ARBA" id="ARBA00011975"/>
    </source>
</evidence>
<keyword evidence="3" id="KW-0808">Transferase</keyword>
<evidence type="ECO:0000256" key="4">
    <source>
        <dbReference type="ARBA" id="ARBA00022691"/>
    </source>
</evidence>
<evidence type="ECO:0000256" key="2">
    <source>
        <dbReference type="ARBA" id="ARBA00022603"/>
    </source>
</evidence>
<evidence type="ECO:0000256" key="3">
    <source>
        <dbReference type="ARBA" id="ARBA00022679"/>
    </source>
</evidence>
<evidence type="ECO:0000256" key="6">
    <source>
        <dbReference type="ARBA" id="ARBA00047422"/>
    </source>
</evidence>
<dbReference type="Gene3D" id="3.40.50.150">
    <property type="entry name" value="Vaccinia Virus protein VP39"/>
    <property type="match status" value="1"/>
</dbReference>
<dbReference type="EC" id="2.1.1.37" evidence="1"/>
<dbReference type="GO" id="GO:0003677">
    <property type="term" value="F:DNA binding"/>
    <property type="evidence" value="ECO:0007669"/>
    <property type="project" value="TreeGrafter"/>
</dbReference>
<keyword evidence="2 8" id="KW-0489">Methyltransferase</keyword>
<organism evidence="8 9">
    <name type="scientific">Burkholderia vietnamiensis (strain G4 / LMG 22486)</name>
    <name type="common">Burkholderia cepacia (strain R1808)</name>
    <dbReference type="NCBI Taxonomy" id="269482"/>
    <lineage>
        <taxon>Bacteria</taxon>
        <taxon>Pseudomonadati</taxon>
        <taxon>Pseudomonadota</taxon>
        <taxon>Betaproteobacteria</taxon>
        <taxon>Burkholderiales</taxon>
        <taxon>Burkholderiaceae</taxon>
        <taxon>Burkholderia</taxon>
        <taxon>Burkholderia cepacia complex</taxon>
    </lineage>
</organism>
<dbReference type="PANTHER" id="PTHR10629">
    <property type="entry name" value="CYTOSINE-SPECIFIC METHYLTRANSFERASE"/>
    <property type="match status" value="1"/>
</dbReference>
<name>A4JUB0_BURVG</name>
<feature type="region of interest" description="Disordered" evidence="7">
    <location>
        <begin position="316"/>
        <end position="338"/>
    </location>
</feature>
<dbReference type="PANTHER" id="PTHR10629:SF52">
    <property type="entry name" value="DNA (CYTOSINE-5)-METHYLTRANSFERASE 1"/>
    <property type="match status" value="1"/>
</dbReference>
<dbReference type="Proteomes" id="UP000002287">
    <property type="component" value="Plasmid pBVIE01"/>
</dbReference>
<dbReference type="GO" id="GO:0044027">
    <property type="term" value="P:negative regulation of gene expression via chromosomal CpG island methylation"/>
    <property type="evidence" value="ECO:0007669"/>
    <property type="project" value="TreeGrafter"/>
</dbReference>
<proteinExistence type="predicted"/>
<dbReference type="EMBL" id="CP000617">
    <property type="protein sequence ID" value="ABO59863.1"/>
    <property type="molecule type" value="Genomic_DNA"/>
</dbReference>
<comment type="catalytic activity">
    <reaction evidence="6">
        <text>a 2'-deoxycytidine in DNA + S-adenosyl-L-methionine = a 5-methyl-2'-deoxycytidine in DNA + S-adenosyl-L-homocysteine + H(+)</text>
        <dbReference type="Rhea" id="RHEA:13681"/>
        <dbReference type="Rhea" id="RHEA-COMP:11369"/>
        <dbReference type="Rhea" id="RHEA-COMP:11370"/>
        <dbReference type="ChEBI" id="CHEBI:15378"/>
        <dbReference type="ChEBI" id="CHEBI:57856"/>
        <dbReference type="ChEBI" id="CHEBI:59789"/>
        <dbReference type="ChEBI" id="CHEBI:85452"/>
        <dbReference type="ChEBI" id="CHEBI:85454"/>
        <dbReference type="EC" id="2.1.1.37"/>
    </reaction>
</comment>
<dbReference type="HOGENOM" id="CLU_014695_0_0_4"/>
<dbReference type="SUPFAM" id="SSF53335">
    <property type="entry name" value="S-adenosyl-L-methionine-dependent methyltransferases"/>
    <property type="match status" value="1"/>
</dbReference>
<gene>
    <name evidence="8" type="ordered locus">Bcep1808_6977</name>
</gene>
<dbReference type="GO" id="GO:0009307">
    <property type="term" value="P:DNA restriction-modification system"/>
    <property type="evidence" value="ECO:0007669"/>
    <property type="project" value="UniProtKB-KW"/>
</dbReference>
<keyword evidence="5" id="KW-0680">Restriction system</keyword>
<dbReference type="Pfam" id="PF00145">
    <property type="entry name" value="DNA_methylase"/>
    <property type="match status" value="2"/>
</dbReference>
<geneLocation type="plasmid" evidence="8 9">
    <name>pBVIE01</name>
</geneLocation>
<protein>
    <recommendedName>
        <fullName evidence="1">DNA (cytosine-5-)-methyltransferase</fullName>
        <ecNumber evidence="1">2.1.1.37</ecNumber>
    </recommendedName>
</protein>
<dbReference type="GO" id="GO:0003886">
    <property type="term" value="F:DNA (cytosine-5-)-methyltransferase activity"/>
    <property type="evidence" value="ECO:0007669"/>
    <property type="project" value="UniProtKB-EC"/>
</dbReference>
<evidence type="ECO:0000256" key="7">
    <source>
        <dbReference type="SAM" id="MobiDB-lite"/>
    </source>
</evidence>
<sequence length="586" mass="64021">MKRDEFDFRAFADGFRPHLALDLDNKLIIDLFSGGGGMSTAIEWALGRSPHIAVNHSDDALSMHRANHPQTKHFIADVREVCPKEVTEGRPVGLLHASPDCTHHSQAKGGQPRSAKLRSLSWVIYRWAAQVRPECISTECVKQLLYWGPLIAKRDKATGRVVKLDKTVAAPGEQVPVHEQFLVPDPARVGETWRKFVRGLEALGYAVETHIGCAADYGAPTTRERLFMIARRDGRPIVWPKPTHFKVPKPGQLKWRAAAEAIDFSIECPSIFDRESRGKKPLAENTLRRIAKGTLQYVINSANPFIVRTKRSSGLTGHDAVDEHASPEGRSRGGRLAYRRVGNGSDGIASQRSSAKVAAAMLLKFRFDSAGRSLSEPLPAITAGGNGKGRPAGAGHALGISTVWLAQMNGGYSETAGYDVRRPISTITNKGSQQQVVSHALASAADVAPLSATHLTHLRGNCDARPMDEPVRTISAGGQHHGVVESRLHRQGKGSSYCFSADDEERALRVARFLLRYGDMGYSPEEAAALTRDELLAIVTVQIEGVRHVIVDTGLRMCEPFELYLGQGFPRAESIIKCNIPDLPCT</sequence>
<keyword evidence="8" id="KW-0614">Plasmid</keyword>
<dbReference type="InterPro" id="IPR001525">
    <property type="entry name" value="C5_MeTfrase"/>
</dbReference>
<reference evidence="8 9" key="1">
    <citation type="submission" date="2007-03" db="EMBL/GenBank/DDBJ databases">
        <title>Complete sequence of plasmid pBVIE01 of Burkholderia vietnamiensis G4.</title>
        <authorList>
            <consortium name="US DOE Joint Genome Institute"/>
            <person name="Copeland A."/>
            <person name="Lucas S."/>
            <person name="Lapidus A."/>
            <person name="Barry K."/>
            <person name="Detter J.C."/>
            <person name="Glavina del Rio T."/>
            <person name="Hammon N."/>
            <person name="Israni S."/>
            <person name="Dalin E."/>
            <person name="Tice H."/>
            <person name="Pitluck S."/>
            <person name="Chain P."/>
            <person name="Malfatti S."/>
            <person name="Shin M."/>
            <person name="Vergez L."/>
            <person name="Schmutz J."/>
            <person name="Larimer F."/>
            <person name="Land M."/>
            <person name="Hauser L."/>
            <person name="Kyrpides N."/>
            <person name="Tiedje J."/>
            <person name="Richardson P."/>
        </authorList>
    </citation>
    <scope>NUCLEOTIDE SEQUENCE [LARGE SCALE GENOMIC DNA]</scope>
    <source>
        <strain evidence="9">G4 / LMG 22486</strain>
        <plasmid evidence="8 9">pBVIE01</plasmid>
    </source>
</reference>
<accession>A4JUB0</accession>
<evidence type="ECO:0000256" key="5">
    <source>
        <dbReference type="ARBA" id="ARBA00022747"/>
    </source>
</evidence>
<evidence type="ECO:0000313" key="9">
    <source>
        <dbReference type="Proteomes" id="UP000002287"/>
    </source>
</evidence>
<evidence type="ECO:0000313" key="8">
    <source>
        <dbReference type="EMBL" id="ABO59863.1"/>
    </source>
</evidence>